<gene>
    <name evidence="3" type="ORF">SAMN04488124_2397</name>
</gene>
<dbReference type="EMBL" id="FOYS01000003">
    <property type="protein sequence ID" value="SFR55614.1"/>
    <property type="molecule type" value="Genomic_DNA"/>
</dbReference>
<keyword evidence="2" id="KW-0812">Transmembrane</keyword>
<keyword evidence="2" id="KW-0472">Membrane</keyword>
<name>A0A1I6HMG7_9EURY</name>
<evidence type="ECO:0008006" key="5">
    <source>
        <dbReference type="Google" id="ProtNLM"/>
    </source>
</evidence>
<feature type="transmembrane region" description="Helical" evidence="2">
    <location>
        <begin position="67"/>
        <end position="85"/>
    </location>
</feature>
<evidence type="ECO:0000256" key="1">
    <source>
        <dbReference type="SAM" id="MobiDB-lite"/>
    </source>
</evidence>
<evidence type="ECO:0000256" key="2">
    <source>
        <dbReference type="SAM" id="Phobius"/>
    </source>
</evidence>
<reference evidence="4" key="1">
    <citation type="submission" date="2016-10" db="EMBL/GenBank/DDBJ databases">
        <authorList>
            <person name="Varghese N."/>
            <person name="Submissions S."/>
        </authorList>
    </citation>
    <scope>NUCLEOTIDE SEQUENCE [LARGE SCALE GENOMIC DNA]</scope>
    <source>
        <strain evidence="4">CGMCC 1.8711</strain>
    </source>
</reference>
<feature type="region of interest" description="Disordered" evidence="1">
    <location>
        <begin position="1"/>
        <end position="34"/>
    </location>
</feature>
<organism evidence="3 4">
    <name type="scientific">Halogeometricum limi</name>
    <dbReference type="NCBI Taxonomy" id="555875"/>
    <lineage>
        <taxon>Archaea</taxon>
        <taxon>Methanobacteriati</taxon>
        <taxon>Methanobacteriota</taxon>
        <taxon>Stenosarchaea group</taxon>
        <taxon>Halobacteria</taxon>
        <taxon>Halobacteriales</taxon>
        <taxon>Haloferacaceae</taxon>
        <taxon>Halogeometricum</taxon>
    </lineage>
</organism>
<feature type="transmembrane region" description="Helical" evidence="2">
    <location>
        <begin position="44"/>
        <end position="61"/>
    </location>
</feature>
<keyword evidence="4" id="KW-1185">Reference proteome</keyword>
<dbReference type="AlphaFoldDB" id="A0A1I6HMG7"/>
<evidence type="ECO:0000313" key="3">
    <source>
        <dbReference type="EMBL" id="SFR55614.1"/>
    </source>
</evidence>
<dbReference type="RefSeq" id="WP_089881007.1">
    <property type="nucleotide sequence ID" value="NZ_FOYS01000003.1"/>
</dbReference>
<keyword evidence="2" id="KW-1133">Transmembrane helix</keyword>
<feature type="transmembrane region" description="Helical" evidence="2">
    <location>
        <begin position="126"/>
        <end position="148"/>
    </location>
</feature>
<feature type="transmembrane region" description="Helical" evidence="2">
    <location>
        <begin position="92"/>
        <end position="120"/>
    </location>
</feature>
<sequence>MQRTDEREPSTFDVSLDSDEDGDAVSSPRDGSSNGGRLFSPKRFVGVFVAALLASFLGGAIPLVGFVGRFLALFVVGFAVGALSHERRYLEVGLAGGLVSGLLLALSTLTSALALAPFALRLVTEYGLAIAGVGVGVGFLVSVVGHYFGRDLRDGLTREI</sequence>
<protein>
    <recommendedName>
        <fullName evidence="5">DUF5518 domain-containing protein</fullName>
    </recommendedName>
</protein>
<evidence type="ECO:0000313" key="4">
    <source>
        <dbReference type="Proteomes" id="UP000243250"/>
    </source>
</evidence>
<accession>A0A1I6HMG7</accession>
<proteinExistence type="predicted"/>
<dbReference type="OrthoDB" id="242095at2157"/>
<dbReference type="Proteomes" id="UP000243250">
    <property type="component" value="Unassembled WGS sequence"/>
</dbReference>
<dbReference type="STRING" id="555875.SAMN04488124_2397"/>
<feature type="compositionally biased region" description="Basic and acidic residues" evidence="1">
    <location>
        <begin position="1"/>
        <end position="10"/>
    </location>
</feature>